<protein>
    <submittedName>
        <fullName evidence="2">Alternative protein</fullName>
    </submittedName>
</protein>
<evidence type="ECO:0000313" key="1">
    <source>
        <dbReference type="Proteomes" id="UP000095280"/>
    </source>
</evidence>
<accession>A0A1I8IPE2</accession>
<proteinExistence type="predicted"/>
<sequence length="88" mass="9477">MPTPTRCPASTRAVCLKRCTRPRSTCCRAWSRPAPASLSAPSRLTTCRTSCRTACTLTRRMLCASAWTGPAGAGTSWRPVCHSAPPRL</sequence>
<name>A0A1I8IPE2_9PLAT</name>
<evidence type="ECO:0000313" key="2">
    <source>
        <dbReference type="WBParaSite" id="maker-uti_cns_0015027-snap-gene-0.3-mRNA-1"/>
    </source>
</evidence>
<dbReference type="Proteomes" id="UP000095280">
    <property type="component" value="Unplaced"/>
</dbReference>
<reference evidence="2" key="1">
    <citation type="submission" date="2016-11" db="UniProtKB">
        <authorList>
            <consortium name="WormBaseParasite"/>
        </authorList>
    </citation>
    <scope>IDENTIFICATION</scope>
</reference>
<keyword evidence="1" id="KW-1185">Reference proteome</keyword>
<dbReference type="WBParaSite" id="maker-uti_cns_0015027-snap-gene-0.3-mRNA-1">
    <property type="protein sequence ID" value="maker-uti_cns_0015027-snap-gene-0.3-mRNA-1"/>
    <property type="gene ID" value="maker-uti_cns_0015027-snap-gene-0.3"/>
</dbReference>
<organism evidence="1 2">
    <name type="scientific">Macrostomum lignano</name>
    <dbReference type="NCBI Taxonomy" id="282301"/>
    <lineage>
        <taxon>Eukaryota</taxon>
        <taxon>Metazoa</taxon>
        <taxon>Spiralia</taxon>
        <taxon>Lophotrochozoa</taxon>
        <taxon>Platyhelminthes</taxon>
        <taxon>Rhabditophora</taxon>
        <taxon>Macrostomorpha</taxon>
        <taxon>Macrostomida</taxon>
        <taxon>Macrostomidae</taxon>
        <taxon>Macrostomum</taxon>
    </lineage>
</organism>
<dbReference type="AlphaFoldDB" id="A0A1I8IPE2"/>